<proteinExistence type="predicted"/>
<sequence length="67" mass="7581">MSYSPYSNGGGHRLVESIRGIKFGYPFYLPSVRSNSLVSFVTYRRALEIRIGHFLAPPFWRGPFGVA</sequence>
<dbReference type="EMBL" id="JAXCGZ010021058">
    <property type="protein sequence ID" value="KAK7060641.1"/>
    <property type="molecule type" value="Genomic_DNA"/>
</dbReference>
<comment type="caution">
    <text evidence="1">The sequence shown here is derived from an EMBL/GenBank/DDBJ whole genome shotgun (WGS) entry which is preliminary data.</text>
</comment>
<accession>A0AAN8WIQ4</accession>
<keyword evidence="2" id="KW-1185">Reference proteome</keyword>
<name>A0AAN8WIQ4_HALRR</name>
<dbReference type="AlphaFoldDB" id="A0AAN8WIQ4"/>
<dbReference type="Proteomes" id="UP001381693">
    <property type="component" value="Unassembled WGS sequence"/>
</dbReference>
<evidence type="ECO:0000313" key="1">
    <source>
        <dbReference type="EMBL" id="KAK7060641.1"/>
    </source>
</evidence>
<organism evidence="1 2">
    <name type="scientific">Halocaridina rubra</name>
    <name type="common">Hawaiian red shrimp</name>
    <dbReference type="NCBI Taxonomy" id="373956"/>
    <lineage>
        <taxon>Eukaryota</taxon>
        <taxon>Metazoa</taxon>
        <taxon>Ecdysozoa</taxon>
        <taxon>Arthropoda</taxon>
        <taxon>Crustacea</taxon>
        <taxon>Multicrustacea</taxon>
        <taxon>Malacostraca</taxon>
        <taxon>Eumalacostraca</taxon>
        <taxon>Eucarida</taxon>
        <taxon>Decapoda</taxon>
        <taxon>Pleocyemata</taxon>
        <taxon>Caridea</taxon>
        <taxon>Atyoidea</taxon>
        <taxon>Atyidae</taxon>
        <taxon>Halocaridina</taxon>
    </lineage>
</organism>
<protein>
    <submittedName>
        <fullName evidence="1">Uncharacterized protein</fullName>
    </submittedName>
</protein>
<gene>
    <name evidence="1" type="ORF">SK128_023919</name>
</gene>
<reference evidence="1 2" key="1">
    <citation type="submission" date="2023-11" db="EMBL/GenBank/DDBJ databases">
        <title>Halocaridina rubra genome assembly.</title>
        <authorList>
            <person name="Smith C."/>
        </authorList>
    </citation>
    <scope>NUCLEOTIDE SEQUENCE [LARGE SCALE GENOMIC DNA]</scope>
    <source>
        <strain evidence="1">EP-1</strain>
        <tissue evidence="1">Whole</tissue>
    </source>
</reference>
<evidence type="ECO:0000313" key="2">
    <source>
        <dbReference type="Proteomes" id="UP001381693"/>
    </source>
</evidence>